<dbReference type="EMBL" id="VOKX01000132">
    <property type="protein sequence ID" value="KAB7833526.1"/>
    <property type="molecule type" value="Genomic_DNA"/>
</dbReference>
<accession>A0A5N5VXE4</accession>
<dbReference type="Proteomes" id="UP000327000">
    <property type="component" value="Unassembled WGS sequence"/>
</dbReference>
<evidence type="ECO:0000313" key="1">
    <source>
        <dbReference type="EMBL" id="KAB7833526.1"/>
    </source>
</evidence>
<organism evidence="1 2">
    <name type="scientific">Streptomyces mobaraensis</name>
    <name type="common">Streptoverticillium mobaraense</name>
    <dbReference type="NCBI Taxonomy" id="35621"/>
    <lineage>
        <taxon>Bacteria</taxon>
        <taxon>Bacillati</taxon>
        <taxon>Actinomycetota</taxon>
        <taxon>Actinomycetes</taxon>
        <taxon>Kitasatosporales</taxon>
        <taxon>Streptomycetaceae</taxon>
        <taxon>Streptomyces</taxon>
    </lineage>
</organism>
<gene>
    <name evidence="1" type="ORF">FRZ00_33295</name>
</gene>
<evidence type="ECO:0000313" key="2">
    <source>
        <dbReference type="Proteomes" id="UP000327000"/>
    </source>
</evidence>
<comment type="caution">
    <text evidence="1">The sequence shown here is derived from an EMBL/GenBank/DDBJ whole genome shotgun (WGS) entry which is preliminary data.</text>
</comment>
<sequence>MTTTPARAATTAGHYVAHIDGPDGTVPIDVERIERTIADAKRPVVEGTPVEPEENVQTMVELVGHVGLLLGPAEARYRALCPNGAPYQGLTTSDFDALQRRLDYDRPDPRNYPLQAMIWLSDLGRSCQTLLDLATSGQTADQRDDEVAE</sequence>
<dbReference type="AlphaFoldDB" id="A0A5N5VXE4"/>
<dbReference type="InterPro" id="IPR046300">
    <property type="entry name" value="DUF6415"/>
</dbReference>
<keyword evidence="2" id="KW-1185">Reference proteome</keyword>
<name>A0A5N5VXE4_STRMB</name>
<dbReference type="Pfam" id="PF19979">
    <property type="entry name" value="DUF6415"/>
    <property type="match status" value="1"/>
</dbReference>
<dbReference type="RefSeq" id="WP_152266080.1">
    <property type="nucleotide sequence ID" value="NZ_VOKX01000132.1"/>
</dbReference>
<proteinExistence type="predicted"/>
<dbReference type="OrthoDB" id="9813348at2"/>
<reference evidence="1 2" key="1">
    <citation type="journal article" date="2019" name="Microb. Cell Fact.">
        <title>Exploring novel herbicidin analogues by transcriptional regulator overexpression and MS/MS molecular networking.</title>
        <authorList>
            <person name="Shi Y."/>
            <person name="Gu R."/>
            <person name="Li Y."/>
            <person name="Wang X."/>
            <person name="Ren W."/>
            <person name="Li X."/>
            <person name="Wang L."/>
            <person name="Xie Y."/>
            <person name="Hong B."/>
        </authorList>
    </citation>
    <scope>NUCLEOTIDE SEQUENCE [LARGE SCALE GENOMIC DNA]</scope>
    <source>
        <strain evidence="1 2">US-43</strain>
    </source>
</reference>
<protein>
    <submittedName>
        <fullName evidence="1">Uncharacterized protein</fullName>
    </submittedName>
</protein>